<dbReference type="AlphaFoldDB" id="X0S1L2"/>
<protein>
    <recommendedName>
        <fullName evidence="1">Cupin type-2 domain-containing protein</fullName>
    </recommendedName>
</protein>
<proteinExistence type="predicted"/>
<gene>
    <name evidence="2" type="ORF">S01H1_12698</name>
</gene>
<dbReference type="InterPro" id="IPR014710">
    <property type="entry name" value="RmlC-like_jellyroll"/>
</dbReference>
<comment type="caution">
    <text evidence="2">The sequence shown here is derived from an EMBL/GenBank/DDBJ whole genome shotgun (WGS) entry which is preliminary data.</text>
</comment>
<dbReference type="Gene3D" id="2.60.120.10">
    <property type="entry name" value="Jelly Rolls"/>
    <property type="match status" value="1"/>
</dbReference>
<dbReference type="InterPro" id="IPR052535">
    <property type="entry name" value="Bacilysin_H2HPP_isomerase"/>
</dbReference>
<accession>X0S1L2</accession>
<dbReference type="PANTHER" id="PTHR40112:SF1">
    <property type="entry name" value="H2HPP ISOMERASE"/>
    <property type="match status" value="1"/>
</dbReference>
<reference evidence="2" key="1">
    <citation type="journal article" date="2014" name="Front. Microbiol.">
        <title>High frequency of phylogenetically diverse reductive dehalogenase-homologous genes in deep subseafloor sedimentary metagenomes.</title>
        <authorList>
            <person name="Kawai M."/>
            <person name="Futagami T."/>
            <person name="Toyoda A."/>
            <person name="Takaki Y."/>
            <person name="Nishi S."/>
            <person name="Hori S."/>
            <person name="Arai W."/>
            <person name="Tsubouchi T."/>
            <person name="Morono Y."/>
            <person name="Uchiyama I."/>
            <person name="Ito T."/>
            <person name="Fujiyama A."/>
            <person name="Inagaki F."/>
            <person name="Takami H."/>
        </authorList>
    </citation>
    <scope>NUCLEOTIDE SEQUENCE</scope>
    <source>
        <strain evidence="2">Expedition CK06-06</strain>
    </source>
</reference>
<dbReference type="InterPro" id="IPR013096">
    <property type="entry name" value="Cupin_2"/>
</dbReference>
<evidence type="ECO:0000259" key="1">
    <source>
        <dbReference type="Pfam" id="PF07883"/>
    </source>
</evidence>
<dbReference type="InterPro" id="IPR011051">
    <property type="entry name" value="RmlC_Cupin_sf"/>
</dbReference>
<evidence type="ECO:0000313" key="2">
    <source>
        <dbReference type="EMBL" id="GAF69852.1"/>
    </source>
</evidence>
<dbReference type="CDD" id="cd02238">
    <property type="entry name" value="cupin_KdgF"/>
    <property type="match status" value="1"/>
</dbReference>
<organism evidence="2">
    <name type="scientific">marine sediment metagenome</name>
    <dbReference type="NCBI Taxonomy" id="412755"/>
    <lineage>
        <taxon>unclassified sequences</taxon>
        <taxon>metagenomes</taxon>
        <taxon>ecological metagenomes</taxon>
    </lineage>
</organism>
<dbReference type="PANTHER" id="PTHR40112">
    <property type="entry name" value="H2HPP ISOMERASE"/>
    <property type="match status" value="1"/>
</dbReference>
<name>X0S1L2_9ZZZZ</name>
<dbReference type="Pfam" id="PF07883">
    <property type="entry name" value="Cupin_2"/>
    <property type="match status" value="1"/>
</dbReference>
<feature type="non-terminal residue" evidence="2">
    <location>
        <position position="1"/>
    </location>
</feature>
<dbReference type="EMBL" id="BARS01006530">
    <property type="protein sequence ID" value="GAF69852.1"/>
    <property type="molecule type" value="Genomic_DNA"/>
</dbReference>
<feature type="domain" description="Cupin type-2" evidence="1">
    <location>
        <begin position="1"/>
        <end position="50"/>
    </location>
</feature>
<dbReference type="SUPFAM" id="SSF51182">
    <property type="entry name" value="RmlC-like cupins"/>
    <property type="match status" value="1"/>
</dbReference>
<sequence length="61" mass="6877">PHEQTEYLVSGRMKFIIGDERFDVEPGDSWCIPGDVEHAAEVLEDSVVVAVFSPVREDYLP</sequence>